<dbReference type="PANTHER" id="PTHR33112:SF12">
    <property type="entry name" value="HETEROKARYON INCOMPATIBILITY DOMAIN-CONTAINING PROTEIN"/>
    <property type="match status" value="1"/>
</dbReference>
<comment type="caution">
    <text evidence="3">The sequence shown here is derived from an EMBL/GenBank/DDBJ whole genome shotgun (WGS) entry which is preliminary data.</text>
</comment>
<dbReference type="RefSeq" id="XP_062758999.1">
    <property type="nucleotide sequence ID" value="XM_062896292.1"/>
</dbReference>
<gene>
    <name evidence="3" type="ORF">Triagg1_2143</name>
</gene>
<feature type="compositionally biased region" description="Basic and acidic residues" evidence="1">
    <location>
        <begin position="566"/>
        <end position="589"/>
    </location>
</feature>
<organism evidence="3 4">
    <name type="scientific">Trichoderma aggressivum f. europaeum</name>
    <dbReference type="NCBI Taxonomy" id="173218"/>
    <lineage>
        <taxon>Eukaryota</taxon>
        <taxon>Fungi</taxon>
        <taxon>Dikarya</taxon>
        <taxon>Ascomycota</taxon>
        <taxon>Pezizomycotina</taxon>
        <taxon>Sordariomycetes</taxon>
        <taxon>Hypocreomycetidae</taxon>
        <taxon>Hypocreales</taxon>
        <taxon>Hypocreaceae</taxon>
        <taxon>Trichoderma</taxon>
    </lineage>
</organism>
<keyword evidence="4" id="KW-1185">Reference proteome</keyword>
<feature type="compositionally biased region" description="Low complexity" evidence="1">
    <location>
        <begin position="615"/>
        <end position="631"/>
    </location>
</feature>
<feature type="region of interest" description="Disordered" evidence="1">
    <location>
        <begin position="566"/>
        <end position="657"/>
    </location>
</feature>
<feature type="region of interest" description="Disordered" evidence="1">
    <location>
        <begin position="768"/>
        <end position="795"/>
    </location>
</feature>
<sequence>MSYQLCDQCQRLELGVDMFKIGGGSNCSTSSQSLRPSNGSPFFATLKTIEARASECSLCKIIAAAIPPEVRSEVKARNTTCRLVWELDGRDSLDPSSRKRTRRLRIRWNQERLKAYEAYLVLAAPATYDESNLDYPLLLNEETQFLGRRIGPVVNKRNLIREFLRLCENNHDERCTGKLGIEDPFAETLKQSYFGVIDIQNQNLVPLPYTNNKDYLSFQPYATVSYVWGNIRDHRTTLSNIQDRLKSGGLAATIDALPVALKQSIELIENLGIRYIWIDSLCIIQDSSHSWNLNSRTMHLIYGNSTLTICAADGASAEVGLRAIDKNHSVEQNIGQVARDVHLVLHQSPESNIEDSVWNRRAWTFQERLLSRRCLIFTKGQVYFQCRSTGMSEDIFVDKTGQGWSLDLTGAPLQTLTQLRQRALWFYANCVSLYTKRELFEPFDILAAFNGMCKLIEGTLRSPFTFGLPTSHFDFALLWQPVGKSSVLHKPISKDEKYQNMKFPSWSWCGWKTEGVLYNRQMIEGCLSDVRAWLRDHTWIDWHIRDGYGTPQRIWDNAWAKEDRSTEERWRGYRGNDNDGYRRTRDRNPSRSRSRSRDSSNIVNGAMVRVVNRNRSGSGSESGSGSRSMSRSSRDASEASHPQIWASVKQKSRSRTNRAFLNRIPTSRPPPEFLRPAYDRHHDYDIRRDRDYRPPAIDPFGRPLEDSARAHVKNPTKPTFALTLPEYPFHVPAAESKCRTGDHREFPDLPILQFFTWSNKLRITIKESDATTDMKKEKLPNGTPPPSGAQGISSQGPLSQCYILDRRGDRCGSIMVDSEWLAKESLPRQCRFIAISEAKSFTTEEMPEWTYYIPKERVESEWDIYFVLLIEYHAQEGLWRRVALGKVFKTAFTHDEDTWREILLG</sequence>
<dbReference type="Proteomes" id="UP001273209">
    <property type="component" value="Unassembled WGS sequence"/>
</dbReference>
<dbReference type="Pfam" id="PF06985">
    <property type="entry name" value="HET"/>
    <property type="match status" value="1"/>
</dbReference>
<evidence type="ECO:0000313" key="4">
    <source>
        <dbReference type="Proteomes" id="UP001273209"/>
    </source>
</evidence>
<feature type="compositionally biased region" description="Basic and acidic residues" evidence="1">
    <location>
        <begin position="768"/>
        <end position="779"/>
    </location>
</feature>
<reference evidence="3" key="1">
    <citation type="submission" date="2023-11" db="EMBL/GenBank/DDBJ databases">
        <title>The genome sequences of three competitors of mushroom-forming fungi.</title>
        <authorList>
            <person name="Beijen E."/>
            <person name="Ohm R.A."/>
        </authorList>
    </citation>
    <scope>NUCLEOTIDE SEQUENCE</scope>
    <source>
        <strain evidence="3">CBS 100526</strain>
    </source>
</reference>
<evidence type="ECO:0000256" key="1">
    <source>
        <dbReference type="SAM" id="MobiDB-lite"/>
    </source>
</evidence>
<accession>A0AAE1JCC6</accession>
<dbReference type="EMBL" id="JAWRVG010000005">
    <property type="protein sequence ID" value="KAK4082331.1"/>
    <property type="molecule type" value="Genomic_DNA"/>
</dbReference>
<dbReference type="InterPro" id="IPR010730">
    <property type="entry name" value="HET"/>
</dbReference>
<dbReference type="AlphaFoldDB" id="A0AAE1JCC6"/>
<dbReference type="GeneID" id="87916197"/>
<name>A0AAE1JCC6_9HYPO</name>
<feature type="domain" description="Heterokaryon incompatibility" evidence="2">
    <location>
        <begin position="221"/>
        <end position="367"/>
    </location>
</feature>
<evidence type="ECO:0000313" key="3">
    <source>
        <dbReference type="EMBL" id="KAK4082331.1"/>
    </source>
</evidence>
<proteinExistence type="predicted"/>
<evidence type="ECO:0000259" key="2">
    <source>
        <dbReference type="Pfam" id="PF06985"/>
    </source>
</evidence>
<protein>
    <recommendedName>
        <fullName evidence="2">Heterokaryon incompatibility domain-containing protein</fullName>
    </recommendedName>
</protein>
<dbReference type="PANTHER" id="PTHR33112">
    <property type="entry name" value="DOMAIN PROTEIN, PUTATIVE-RELATED"/>
    <property type="match status" value="1"/>
</dbReference>